<feature type="region of interest" description="Disordered" evidence="1">
    <location>
        <begin position="1"/>
        <end position="21"/>
    </location>
</feature>
<gene>
    <name evidence="2" type="ORF">KC01_LOCUS10818</name>
</gene>
<dbReference type="AlphaFoldDB" id="A0AAV2JUZ1"/>
<accession>A0AAV2JUZ1</accession>
<evidence type="ECO:0000256" key="1">
    <source>
        <dbReference type="SAM" id="MobiDB-lite"/>
    </source>
</evidence>
<dbReference type="Proteomes" id="UP001497482">
    <property type="component" value="Chromosome 14"/>
</dbReference>
<name>A0AAV2JUZ1_KNICA</name>
<sequence>MYNPTDSRSTPRMEPGLETPVPPPCRLCSAAGAGSRWTLFVNECELEMRLVPPLCRQSPPAPLQMRRCFTLDADD</sequence>
<feature type="compositionally biased region" description="Polar residues" evidence="1">
    <location>
        <begin position="1"/>
        <end position="10"/>
    </location>
</feature>
<dbReference type="EMBL" id="OZ035836">
    <property type="protein sequence ID" value="CAL1579862.1"/>
    <property type="molecule type" value="Genomic_DNA"/>
</dbReference>
<evidence type="ECO:0000313" key="2">
    <source>
        <dbReference type="EMBL" id="CAL1579862.1"/>
    </source>
</evidence>
<protein>
    <submittedName>
        <fullName evidence="2">Uncharacterized protein</fullName>
    </submittedName>
</protein>
<evidence type="ECO:0000313" key="3">
    <source>
        <dbReference type="Proteomes" id="UP001497482"/>
    </source>
</evidence>
<reference evidence="2 3" key="1">
    <citation type="submission" date="2024-04" db="EMBL/GenBank/DDBJ databases">
        <authorList>
            <person name="Waldvogel A.-M."/>
            <person name="Schoenle A."/>
        </authorList>
    </citation>
    <scope>NUCLEOTIDE SEQUENCE [LARGE SCALE GENOMIC DNA]</scope>
</reference>
<proteinExistence type="predicted"/>
<keyword evidence="3" id="KW-1185">Reference proteome</keyword>
<organism evidence="2 3">
    <name type="scientific">Knipowitschia caucasica</name>
    <name type="common">Caucasian dwarf goby</name>
    <name type="synonym">Pomatoschistus caucasicus</name>
    <dbReference type="NCBI Taxonomy" id="637954"/>
    <lineage>
        <taxon>Eukaryota</taxon>
        <taxon>Metazoa</taxon>
        <taxon>Chordata</taxon>
        <taxon>Craniata</taxon>
        <taxon>Vertebrata</taxon>
        <taxon>Euteleostomi</taxon>
        <taxon>Actinopterygii</taxon>
        <taxon>Neopterygii</taxon>
        <taxon>Teleostei</taxon>
        <taxon>Neoteleostei</taxon>
        <taxon>Acanthomorphata</taxon>
        <taxon>Gobiaria</taxon>
        <taxon>Gobiiformes</taxon>
        <taxon>Gobioidei</taxon>
        <taxon>Gobiidae</taxon>
        <taxon>Gobiinae</taxon>
        <taxon>Knipowitschia</taxon>
    </lineage>
</organism>